<reference evidence="2 3" key="1">
    <citation type="submission" date="2016-06" db="EMBL/GenBank/DDBJ databases">
        <authorList>
            <person name="Kjaerup R.B."/>
            <person name="Dalgaard T.S."/>
            <person name="Juul-Madsen H.R."/>
        </authorList>
    </citation>
    <scope>NUCLEOTIDE SEQUENCE [LARGE SCALE GENOMIC DNA]</scope>
    <source>
        <strain evidence="2 3">373-A1</strain>
    </source>
</reference>
<dbReference type="GeneID" id="42774657"/>
<dbReference type="OrthoDB" id="1952449at2"/>
<protein>
    <submittedName>
        <fullName evidence="2">Uncharacterized protein</fullName>
    </submittedName>
</protein>
<evidence type="ECO:0000313" key="2">
    <source>
        <dbReference type="EMBL" id="OBY10730.1"/>
    </source>
</evidence>
<evidence type="ECO:0000313" key="3">
    <source>
        <dbReference type="Proteomes" id="UP000092714"/>
    </source>
</evidence>
<keyword evidence="1" id="KW-0812">Transmembrane</keyword>
<organism evidence="2 3">
    <name type="scientific">Clostridium paraputrificum</name>
    <dbReference type="NCBI Taxonomy" id="29363"/>
    <lineage>
        <taxon>Bacteria</taxon>
        <taxon>Bacillati</taxon>
        <taxon>Bacillota</taxon>
        <taxon>Clostridia</taxon>
        <taxon>Eubacteriales</taxon>
        <taxon>Clostridiaceae</taxon>
        <taxon>Clostridium</taxon>
    </lineage>
</organism>
<comment type="caution">
    <text evidence="2">The sequence shown here is derived from an EMBL/GenBank/DDBJ whole genome shotgun (WGS) entry which is preliminary data.</text>
</comment>
<feature type="transmembrane region" description="Helical" evidence="1">
    <location>
        <begin position="21"/>
        <end position="42"/>
    </location>
</feature>
<keyword evidence="3" id="KW-1185">Reference proteome</keyword>
<dbReference type="RefSeq" id="WP_027096818.1">
    <property type="nucleotide sequence ID" value="NZ_CABHIH010000002.1"/>
</dbReference>
<name>A0A173YGI1_9CLOT</name>
<gene>
    <name evidence="2" type="ORF">CP373A1_09495</name>
</gene>
<keyword evidence="1" id="KW-0472">Membrane</keyword>
<dbReference type="Proteomes" id="UP000092714">
    <property type="component" value="Unassembled WGS sequence"/>
</dbReference>
<dbReference type="EMBL" id="MAPZ01000019">
    <property type="protein sequence ID" value="OBY10730.1"/>
    <property type="molecule type" value="Genomic_DNA"/>
</dbReference>
<dbReference type="AlphaFoldDB" id="A0A173YGI1"/>
<sequence>MAKPSIFSRDYEKKMRRRKRRITIGIILMLLVVVIAFVKFQLPNIDFTQVKAKIQAWVDTGKSVEQEEDAVDEESIDEEKPQDVEKEPERTYIDFNIKEGTVAKAEYVEAEGVKKFVALEPIEGYTFSLSPSQQQMIVMDPNQNLYLLNVDGSLKDVTKKEYISTSKQTFPKDKMLSAYEGYIWNSIPSFIDENTIIYVSQLPYFGESATHKYIWIKDLINNTDKTLWKTKGMDIQIGEVVPDKGITVTIDGNIKYINADGIISQ</sequence>
<proteinExistence type="predicted"/>
<evidence type="ECO:0000256" key="1">
    <source>
        <dbReference type="SAM" id="Phobius"/>
    </source>
</evidence>
<keyword evidence="1" id="KW-1133">Transmembrane helix</keyword>
<dbReference type="eggNOG" id="ENOG5032S5I">
    <property type="taxonomic scope" value="Bacteria"/>
</dbReference>
<accession>A0A173YGI1</accession>